<accession>A0A238KZJ0</accession>
<organism evidence="1 2">
    <name type="scientific">Pelagimonas varians</name>
    <dbReference type="NCBI Taxonomy" id="696760"/>
    <lineage>
        <taxon>Bacteria</taxon>
        <taxon>Pseudomonadati</taxon>
        <taxon>Pseudomonadota</taxon>
        <taxon>Alphaproteobacteria</taxon>
        <taxon>Rhodobacterales</taxon>
        <taxon>Roseobacteraceae</taxon>
        <taxon>Pelagimonas</taxon>
    </lineage>
</organism>
<reference evidence="1 2" key="1">
    <citation type="submission" date="2017-05" db="EMBL/GenBank/DDBJ databases">
        <authorList>
            <person name="Song R."/>
            <person name="Chenine A.L."/>
            <person name="Ruprecht R.M."/>
        </authorList>
    </citation>
    <scope>NUCLEOTIDE SEQUENCE [LARGE SCALE GENOMIC DNA]</scope>
    <source>
        <strain evidence="1 2">CECT 8663</strain>
    </source>
</reference>
<name>A0A238KZJ0_9RHOB</name>
<dbReference type="AlphaFoldDB" id="A0A238KZJ0"/>
<protein>
    <submittedName>
        <fullName evidence="1">Uncharacterized protein</fullName>
    </submittedName>
</protein>
<gene>
    <name evidence="1" type="ORF">PEV8663_03556</name>
</gene>
<proteinExistence type="predicted"/>
<evidence type="ECO:0000313" key="1">
    <source>
        <dbReference type="EMBL" id="SMX47506.1"/>
    </source>
</evidence>
<dbReference type="Proteomes" id="UP000220836">
    <property type="component" value="Unassembled WGS sequence"/>
</dbReference>
<keyword evidence="2" id="KW-1185">Reference proteome</keyword>
<sequence>MRAMRSEFLALLGNHTLAELSADVQGIVDHIAVWGNDGKPEGLIDAFPASRSAHAKLVHYLTEQPDYVSDEIYLQLETLLHVNLLAQEAIFISQSRANPFVAEMAKDLQKISVIGDARAKSLFKEGIQACQGPVHIDGEEERTYARMQGIGIAEFGGRCEILETVFIHGRNSSQFGRAVHLAKARRNAEITLRKETMWLDAREPVHGFVETMLNVYFGKTQSDLGIANN</sequence>
<evidence type="ECO:0000313" key="2">
    <source>
        <dbReference type="Proteomes" id="UP000220836"/>
    </source>
</evidence>
<dbReference type="EMBL" id="FXYH01000015">
    <property type="protein sequence ID" value="SMX47506.1"/>
    <property type="molecule type" value="Genomic_DNA"/>
</dbReference>